<keyword evidence="4" id="KW-0732">Signal</keyword>
<evidence type="ECO:0000256" key="1">
    <source>
        <dbReference type="ARBA" id="ARBA00022737"/>
    </source>
</evidence>
<feature type="chain" id="PRO_5013357543" description="RNA-binding protein" evidence="4">
    <location>
        <begin position="23"/>
        <end position="1212"/>
    </location>
</feature>
<evidence type="ECO:0008006" key="7">
    <source>
        <dbReference type="Google" id="ProtNLM"/>
    </source>
</evidence>
<dbReference type="Proteomes" id="UP000220797">
    <property type="component" value="Unassembled WGS sequence"/>
</dbReference>
<sequence length="1212" mass="144636">MKIFCNLVILVFFYFLNKSIDSYKIRGKLKSYKKILFNVFSETNESKIDIIENGIILKNKKRYSFNPIKRNTIKYIKKKIKLNEKREKLKNNKFFKRKDIHKSLIENIKKESINEQIKSLGSENTNEDLSNQNILPLPVDKSSETYNCLILCKGVPFHIDNIDIKNFFKPYKIIDKYIIYIRDKKGNFFGDVFVRFLNKEQKYLALKNKNYKFLLHRYIQLFNINEEHYEEYFNIGYKNPPSYKNYVPIKNIIVSNDYDSNEDISTSYYSCNKDSETEELRDKINKNGILLKDIYTGKKLKGRITSVHTYGVFVDCDVYIKNKNNKYIKILALLHKNKLTINVGLPFDPLYEQEEKELILQKNMNIIVYVDKIIKKNEDFNILDNNNKNNLIFFNLTLDSSITEEKIEWLQKLKSKRDYISKIINNNHESKKNTITEISNELHINSNNYMGKLQTKVGDLQENSDKNTGENMYIDEEMFTEKFKNEDEQLSKPTEVNNEEDVINGNCKFVGYEKSYANNENLNIRKKEELMKEKNKKYIKGSKNRTSKIYLMSNLNYKDNYIDKKSKKQKEIITQKSLNREGNEVNKHTVHTKKNYKSTVKNIKKKKKENLNTSYEEYEKFDDIFTLDLFNEKEENSKKGIEEENINETHTDKNTKDKEGIMNKESKKEIDEKYVDEMSSILKNIYSSNKEKNASENHIVCSSKKKEAEEKKKKMIKASKNLNYEYNNNSSFMNKNENTNIGNFEETCNREKWKNDIRREESLFYSKLFGSNSDINDFYSNNTKKTSTNEKCKKLNGIEEQINLNEDEFKYGNINCKNSSLECEENLENREKKDNEEKEKGIEVRMKHMLSNEELNESKVNLNYAINNNNDFLDFSDFSKLSLEELKKEIYKRNYLLPIEISTDSLRNRLVQICICEKNNIDFDNFPIIRYYLFDFYLPIEEIKTLILLNRKFLNKKNIDKKFLDTLKINELKYLLHKAMENFRLWEPDDSIKRKILNSNEDLLRKQNLNNVDNINKKNLIILWNDFKDFMLNYVYRFDAKYDPYDNIGKSEENYKITSVNNINNSDIKMNNYIKRIKKMDKENFFFSSEKSFIENLEKQKNKEQKDSFENALTMLNETDGKENELPDKINLKEAMKLLNNRTFQKKVKSYLNDKSNDKENQDYIKKIIRFIIKHKNYFKENLNEEILKKKSYEELIVMLDQLPIEVIEELL</sequence>
<proteinExistence type="predicted"/>
<dbReference type="GeneID" id="39733184"/>
<dbReference type="EMBL" id="CVMV01000083">
    <property type="protein sequence ID" value="CRG97070.1"/>
    <property type="molecule type" value="Genomic_DNA"/>
</dbReference>
<keyword evidence="1" id="KW-0677">Repeat</keyword>
<dbReference type="InterPro" id="IPR050666">
    <property type="entry name" value="ESRP"/>
</dbReference>
<dbReference type="Gene3D" id="3.30.70.330">
    <property type="match status" value="1"/>
</dbReference>
<name>A0A1J1GXP8_PLAGA</name>
<dbReference type="VEuPathDB" id="PlasmoDB:PGAL8A_00465100"/>
<keyword evidence="6" id="KW-1185">Reference proteome</keyword>
<protein>
    <recommendedName>
        <fullName evidence="7">RNA-binding protein</fullName>
    </recommendedName>
</protein>
<feature type="region of interest" description="Disordered" evidence="3">
    <location>
        <begin position="636"/>
        <end position="664"/>
    </location>
</feature>
<dbReference type="InterPro" id="IPR012677">
    <property type="entry name" value="Nucleotide-bd_a/b_plait_sf"/>
</dbReference>
<dbReference type="AlphaFoldDB" id="A0A1J1GXP8"/>
<evidence type="ECO:0000256" key="2">
    <source>
        <dbReference type="ARBA" id="ARBA00022884"/>
    </source>
</evidence>
<dbReference type="GO" id="GO:0003723">
    <property type="term" value="F:RNA binding"/>
    <property type="evidence" value="ECO:0007669"/>
    <property type="project" value="UniProtKB-KW"/>
</dbReference>
<dbReference type="RefSeq" id="XP_028529873.1">
    <property type="nucleotide sequence ID" value="XM_028673418.1"/>
</dbReference>
<reference evidence="5" key="1">
    <citation type="submission" date="2015-04" db="EMBL/GenBank/DDBJ databases">
        <authorList>
            <consortium name="Pathogen Informatics"/>
        </authorList>
    </citation>
    <scope>NUCLEOTIDE SEQUENCE [LARGE SCALE GENOMIC DNA]</scope>
    <source>
        <strain evidence="5">8A</strain>
    </source>
</reference>
<dbReference type="SUPFAM" id="SSF54928">
    <property type="entry name" value="RNA-binding domain, RBD"/>
    <property type="match status" value="1"/>
</dbReference>
<accession>A0A1J1GXP8</accession>
<gene>
    <name evidence="5" type="ORF">PGAL8A_00465100</name>
</gene>
<comment type="caution">
    <text evidence="5">The sequence shown here is derived from an EMBL/GenBank/DDBJ whole genome shotgun (WGS) entry which is preliminary data.</text>
</comment>
<evidence type="ECO:0000256" key="3">
    <source>
        <dbReference type="SAM" id="MobiDB-lite"/>
    </source>
</evidence>
<organism evidence="5 6">
    <name type="scientific">Plasmodium gallinaceum</name>
    <dbReference type="NCBI Taxonomy" id="5849"/>
    <lineage>
        <taxon>Eukaryota</taxon>
        <taxon>Sar</taxon>
        <taxon>Alveolata</taxon>
        <taxon>Apicomplexa</taxon>
        <taxon>Aconoidasida</taxon>
        <taxon>Haemosporida</taxon>
        <taxon>Plasmodiidae</taxon>
        <taxon>Plasmodium</taxon>
        <taxon>Plasmodium (Haemamoeba)</taxon>
    </lineage>
</organism>
<dbReference type="InterPro" id="IPR035979">
    <property type="entry name" value="RBD_domain_sf"/>
</dbReference>
<dbReference type="CDD" id="cd12254">
    <property type="entry name" value="RRM_hnRNPH_ESRPs_RBM12_like"/>
    <property type="match status" value="1"/>
</dbReference>
<evidence type="ECO:0000313" key="5">
    <source>
        <dbReference type="EMBL" id="CRG97070.1"/>
    </source>
</evidence>
<dbReference type="PANTHER" id="PTHR13976">
    <property type="entry name" value="HETEROGENEOUS NUCLEAR RIBONUCLEOPROTEIN-RELATED"/>
    <property type="match status" value="1"/>
</dbReference>
<keyword evidence="2" id="KW-0694">RNA-binding</keyword>
<feature type="signal peptide" evidence="4">
    <location>
        <begin position="1"/>
        <end position="22"/>
    </location>
</feature>
<dbReference type="OrthoDB" id="431068at2759"/>
<evidence type="ECO:0000313" key="6">
    <source>
        <dbReference type="Proteomes" id="UP000220797"/>
    </source>
</evidence>
<evidence type="ECO:0000256" key="4">
    <source>
        <dbReference type="SAM" id="SignalP"/>
    </source>
</evidence>